<protein>
    <recommendedName>
        <fullName evidence="3">NADH-ubiquinone oxidoreductase chain 2</fullName>
    </recommendedName>
    <alternativeName>
        <fullName evidence="7">NADH dehydrogenase subunit 2</fullName>
    </alternativeName>
</protein>
<sequence>MLLISILLFSAVVPLTSVHMSTHVFNRLAILVLLYSSVLAWNMLYLEPIGVGLGIYGGLSHVTLLSQAFDTFILACASIILLLGSGSIPVFGQQNSRFEPTRLLGPGPGVAKGRVAEYPLIILFTTLGMSSLVSSSDLVTLFLSIELQSLALYILATIYRDSEAATSAGLKYFLVGALSSSLILLGSCLLYGLTGVSSFEGVYLLCSMAVTNSGIHIALVIIGIALLFKIAAAPFHNWAPDVYDGVPTIVTTWLAIMPKVAILAFLGEFQGFTHLGRIYETAYPIWPNILLVSALLSLVIGGLLGLAQYRIKRLLAYSTISHMGFILLALAINTPEGIEAYLFYLVQYVLTSTNIFFVLLAFSNHPYGSAWDTPSSAGSSLLDNAELPKKAPILYISHISRNSDIQSNPALALAFAITLFSMAGIPPLVGFFAKLMVVYSATHSGYLFLATIAILISVISAAYYLRVIRVIFFDTPQFTETTTWWVRPNGNNSMVIGTITLLIILFIANPLPILNCLHLLALSLFYW</sequence>
<feature type="transmembrane region" description="Helical" evidence="8">
    <location>
        <begin position="410"/>
        <end position="433"/>
    </location>
</feature>
<evidence type="ECO:0000256" key="6">
    <source>
        <dbReference type="ARBA" id="ARBA00023136"/>
    </source>
</evidence>
<feature type="transmembrane region" description="Helical" evidence="8">
    <location>
        <begin position="172"/>
        <end position="193"/>
    </location>
</feature>
<evidence type="ECO:0000256" key="4">
    <source>
        <dbReference type="ARBA" id="ARBA00022692"/>
    </source>
</evidence>
<feature type="transmembrane region" description="Helical" evidence="8">
    <location>
        <begin position="72"/>
        <end position="92"/>
    </location>
</feature>
<keyword evidence="5 8" id="KW-1133">Transmembrane helix</keyword>
<dbReference type="GO" id="GO:0042773">
    <property type="term" value="P:ATP synthesis coupled electron transport"/>
    <property type="evidence" value="ECO:0007669"/>
    <property type="project" value="InterPro"/>
</dbReference>
<evidence type="ECO:0000256" key="8">
    <source>
        <dbReference type="SAM" id="Phobius"/>
    </source>
</evidence>
<evidence type="ECO:0000256" key="7">
    <source>
        <dbReference type="ARBA" id="ARBA00031028"/>
    </source>
</evidence>
<keyword evidence="4 8" id="KW-0812">Transmembrane</keyword>
<evidence type="ECO:0000259" key="10">
    <source>
        <dbReference type="Pfam" id="PF00361"/>
    </source>
</evidence>
<feature type="transmembrane region" description="Helical" evidence="8">
    <location>
        <begin position="285"/>
        <end position="307"/>
    </location>
</feature>
<evidence type="ECO:0000256" key="3">
    <source>
        <dbReference type="ARBA" id="ARBA00021008"/>
    </source>
</evidence>
<geneLocation type="mitochondrion" evidence="11"/>
<keyword evidence="9" id="KW-0732">Signal</keyword>
<comment type="similarity">
    <text evidence="2">Belongs to the complex I subunit 2 family.</text>
</comment>
<dbReference type="EMBL" id="KC164356">
    <property type="protein sequence ID" value="AGJ98091.1"/>
    <property type="molecule type" value="Genomic_DNA"/>
</dbReference>
<feature type="transmembrane region" description="Helical" evidence="8">
    <location>
        <begin position="445"/>
        <end position="465"/>
    </location>
</feature>
<keyword evidence="11" id="KW-0496">Mitochondrion</keyword>
<reference evidence="11" key="1">
    <citation type="journal article" date="2013" name="Genome Biol. Evol.">
        <title>Mitochondrial genome rearrangements in Glomus species triggered by homologous recombination between distinct mtDNA haplotypes.</title>
        <authorList>
            <person name="Beaudet D."/>
            <person name="Terrat Y."/>
            <person name="Halary S."/>
            <person name="de la Providencia I.E."/>
            <person name="Hijri M."/>
        </authorList>
    </citation>
    <scope>NUCLEOTIDE SEQUENCE</scope>
</reference>
<feature type="chain" id="PRO_5004523865" description="NADH-ubiquinone oxidoreductase chain 2" evidence="9">
    <location>
        <begin position="18"/>
        <end position="527"/>
    </location>
</feature>
<comment type="subcellular location">
    <subcellularLocation>
        <location evidence="1">Membrane</location>
        <topology evidence="1">Multi-pass membrane protein</topology>
    </subcellularLocation>
</comment>
<name>S4UK79_9GLOM</name>
<feature type="transmembrane region" description="Helical" evidence="8">
    <location>
        <begin position="49"/>
        <end position="66"/>
    </location>
</feature>
<evidence type="ECO:0000313" key="11">
    <source>
        <dbReference type="EMBL" id="AGJ98091.1"/>
    </source>
</evidence>
<dbReference type="HAMAP" id="MF_00445">
    <property type="entry name" value="NDH1_NuoN_1"/>
    <property type="match status" value="1"/>
</dbReference>
<feature type="signal peptide" evidence="9">
    <location>
        <begin position="1"/>
        <end position="17"/>
    </location>
</feature>
<dbReference type="PANTHER" id="PTHR22773">
    <property type="entry name" value="NADH DEHYDROGENASE"/>
    <property type="match status" value="1"/>
</dbReference>
<evidence type="ECO:0000256" key="9">
    <source>
        <dbReference type="SAM" id="SignalP"/>
    </source>
</evidence>
<feature type="transmembrane region" description="Helical" evidence="8">
    <location>
        <begin position="245"/>
        <end position="265"/>
    </location>
</feature>
<feature type="domain" description="NADH:quinone oxidoreductase/Mrp antiporter transmembrane" evidence="10">
    <location>
        <begin position="135"/>
        <end position="460"/>
    </location>
</feature>
<evidence type="ECO:0000256" key="1">
    <source>
        <dbReference type="ARBA" id="ARBA00004141"/>
    </source>
</evidence>
<evidence type="ECO:0000256" key="5">
    <source>
        <dbReference type="ARBA" id="ARBA00022989"/>
    </source>
</evidence>
<gene>
    <name evidence="11" type="primary">nad2</name>
</gene>
<feature type="transmembrane region" description="Helical" evidence="8">
    <location>
        <begin position="341"/>
        <end position="362"/>
    </location>
</feature>
<accession>S4UK79</accession>
<evidence type="ECO:0000256" key="2">
    <source>
        <dbReference type="ARBA" id="ARBA00007012"/>
    </source>
</evidence>
<proteinExistence type="inferred from homology"/>
<dbReference type="InterPro" id="IPR001750">
    <property type="entry name" value="ND/Mrp_TM"/>
</dbReference>
<dbReference type="GO" id="GO:0016020">
    <property type="term" value="C:membrane"/>
    <property type="evidence" value="ECO:0007669"/>
    <property type="project" value="UniProtKB-SubCell"/>
</dbReference>
<dbReference type="Pfam" id="PF00361">
    <property type="entry name" value="Proton_antipo_M"/>
    <property type="match status" value="1"/>
</dbReference>
<organism evidence="11">
    <name type="scientific">Glomus cerebriforme</name>
    <dbReference type="NCBI Taxonomy" id="658196"/>
    <lineage>
        <taxon>Eukaryota</taxon>
        <taxon>Fungi</taxon>
        <taxon>Fungi incertae sedis</taxon>
        <taxon>Mucoromycota</taxon>
        <taxon>Glomeromycotina</taxon>
        <taxon>Glomeromycetes</taxon>
        <taxon>Glomerales</taxon>
        <taxon>Glomeraceae</taxon>
        <taxon>Glomus</taxon>
    </lineage>
</organism>
<dbReference type="AlphaFoldDB" id="S4UK79"/>
<dbReference type="GO" id="GO:0008137">
    <property type="term" value="F:NADH dehydrogenase (ubiquinone) activity"/>
    <property type="evidence" value="ECO:0007669"/>
    <property type="project" value="InterPro"/>
</dbReference>
<feature type="transmembrane region" description="Helical" evidence="8">
    <location>
        <begin position="139"/>
        <end position="160"/>
    </location>
</feature>
<dbReference type="GeneID" id="16694180"/>
<dbReference type="RefSeq" id="YP_008474706.1">
    <property type="nucleotide sequence ID" value="NC_022144.1"/>
</dbReference>
<feature type="transmembrane region" description="Helical" evidence="8">
    <location>
        <begin position="213"/>
        <end position="233"/>
    </location>
</feature>
<feature type="transmembrane region" description="Helical" evidence="8">
    <location>
        <begin position="314"/>
        <end position="335"/>
    </location>
</feature>
<dbReference type="InterPro" id="IPR010096">
    <property type="entry name" value="NADH-Q_OxRdtase_suN/2"/>
</dbReference>
<feature type="transmembrane region" description="Helical" evidence="8">
    <location>
        <begin position="495"/>
        <end position="526"/>
    </location>
</feature>
<keyword evidence="6 8" id="KW-0472">Membrane</keyword>